<evidence type="ECO:0000256" key="9">
    <source>
        <dbReference type="ARBA" id="ARBA00037998"/>
    </source>
</evidence>
<evidence type="ECO:0000313" key="12">
    <source>
        <dbReference type="Proteomes" id="UP000182840"/>
    </source>
</evidence>
<name>A0A1L3SYT9_9HYPH</name>
<dbReference type="KEGG" id="meso:BSQ44_08200"/>
<keyword evidence="12" id="KW-1185">Reference proteome</keyword>
<gene>
    <name evidence="11" type="ORF">BSQ44_08200</name>
</gene>
<dbReference type="CDD" id="cd06582">
    <property type="entry name" value="TM_PBP1_LivH_like"/>
    <property type="match status" value="1"/>
</dbReference>
<dbReference type="InterPro" id="IPR052157">
    <property type="entry name" value="BCAA_transport_permease"/>
</dbReference>
<dbReference type="GO" id="GO:0015192">
    <property type="term" value="F:L-phenylalanine transmembrane transporter activity"/>
    <property type="evidence" value="ECO:0007669"/>
    <property type="project" value="TreeGrafter"/>
</dbReference>
<feature type="transmembrane region" description="Helical" evidence="10">
    <location>
        <begin position="166"/>
        <end position="190"/>
    </location>
</feature>
<evidence type="ECO:0000256" key="7">
    <source>
        <dbReference type="ARBA" id="ARBA00022989"/>
    </source>
</evidence>
<dbReference type="PANTHER" id="PTHR11795:SF371">
    <property type="entry name" value="HIGH-AFFINITY BRANCHED-CHAIN AMINO ACID TRANSPORT SYSTEM PERMEASE PROTEIN LIVH"/>
    <property type="match status" value="1"/>
</dbReference>
<keyword evidence="5 10" id="KW-0812">Transmembrane</keyword>
<keyword evidence="4" id="KW-0997">Cell inner membrane</keyword>
<dbReference type="GO" id="GO:0042941">
    <property type="term" value="P:D-alanine transmembrane transport"/>
    <property type="evidence" value="ECO:0007669"/>
    <property type="project" value="TreeGrafter"/>
</dbReference>
<dbReference type="GO" id="GO:0015808">
    <property type="term" value="P:L-alanine transport"/>
    <property type="evidence" value="ECO:0007669"/>
    <property type="project" value="TreeGrafter"/>
</dbReference>
<dbReference type="InterPro" id="IPR001851">
    <property type="entry name" value="ABC_transp_permease"/>
</dbReference>
<feature type="transmembrane region" description="Helical" evidence="10">
    <location>
        <begin position="202"/>
        <end position="235"/>
    </location>
</feature>
<dbReference type="GO" id="GO:0005886">
    <property type="term" value="C:plasma membrane"/>
    <property type="evidence" value="ECO:0007669"/>
    <property type="project" value="UniProtKB-SubCell"/>
</dbReference>
<dbReference type="PANTHER" id="PTHR11795">
    <property type="entry name" value="BRANCHED-CHAIN AMINO ACID TRANSPORT SYSTEM PERMEASE PROTEIN LIVH"/>
    <property type="match status" value="1"/>
</dbReference>
<comment type="similarity">
    <text evidence="9">Belongs to the binding-protein-dependent transport system permease family. LivHM subfamily.</text>
</comment>
<reference evidence="12" key="1">
    <citation type="submission" date="2016-11" db="EMBL/GenBank/DDBJ databases">
        <title>Mesorhizobium oceanicum sp. nov., isolated from deep seawater in South China Sea.</title>
        <authorList>
            <person name="Fu G.-Y."/>
        </authorList>
    </citation>
    <scope>NUCLEOTIDE SEQUENCE [LARGE SCALE GENOMIC DNA]</scope>
    <source>
        <strain evidence="12">B7</strain>
    </source>
</reference>
<evidence type="ECO:0000256" key="10">
    <source>
        <dbReference type="SAM" id="Phobius"/>
    </source>
</evidence>
<evidence type="ECO:0000256" key="3">
    <source>
        <dbReference type="ARBA" id="ARBA00022475"/>
    </source>
</evidence>
<evidence type="ECO:0000256" key="2">
    <source>
        <dbReference type="ARBA" id="ARBA00022448"/>
    </source>
</evidence>
<feature type="transmembrane region" description="Helical" evidence="10">
    <location>
        <begin position="113"/>
        <end position="137"/>
    </location>
</feature>
<feature type="transmembrane region" description="Helical" evidence="10">
    <location>
        <begin position="247"/>
        <end position="265"/>
    </location>
</feature>
<feature type="transmembrane region" description="Helical" evidence="10">
    <location>
        <begin position="72"/>
        <end position="93"/>
    </location>
</feature>
<comment type="subcellular location">
    <subcellularLocation>
        <location evidence="1">Cell membrane</location>
        <topology evidence="1">Multi-pass membrane protein</topology>
    </subcellularLocation>
</comment>
<dbReference type="GO" id="GO:0015190">
    <property type="term" value="F:L-leucine transmembrane transporter activity"/>
    <property type="evidence" value="ECO:0007669"/>
    <property type="project" value="TreeGrafter"/>
</dbReference>
<sequence length="274" mass="29055">MALGIGLIFGIMRLINFAHGEMVMAGGYAMALLVTLPAPLVILAAIIIVVSLALTIEKIAFRPLRGNDPATLLVASFTVSYFLQNVALMIFGGRPLPFTFAPGLSEIYEFAGLRVPLLQFVSLGLTVFALVGLALVLKRTSIGIQLRAAAEDVVTARLSGIRVNRVIALAFALSAVLAWVVSLIYSAQIGQISPTMGVRPLIIGFVATILGGLGSLAGAALGGFVVGVVSVLLEIFLPAETRPFREAFLFGIVFLMLVIRPEGLVRVRALQERV</sequence>
<protein>
    <recommendedName>
        <fullName evidence="13">Branched-chain amino acid ABC transporter permease</fullName>
    </recommendedName>
</protein>
<evidence type="ECO:0008006" key="13">
    <source>
        <dbReference type="Google" id="ProtNLM"/>
    </source>
</evidence>
<evidence type="ECO:0000256" key="8">
    <source>
        <dbReference type="ARBA" id="ARBA00023136"/>
    </source>
</evidence>
<accession>A0A1L3SYT9</accession>
<dbReference type="GO" id="GO:1903806">
    <property type="term" value="P:L-isoleucine import across plasma membrane"/>
    <property type="evidence" value="ECO:0007669"/>
    <property type="project" value="TreeGrafter"/>
</dbReference>
<evidence type="ECO:0000256" key="1">
    <source>
        <dbReference type="ARBA" id="ARBA00004651"/>
    </source>
</evidence>
<dbReference type="Pfam" id="PF02653">
    <property type="entry name" value="BPD_transp_2"/>
    <property type="match status" value="1"/>
</dbReference>
<dbReference type="GO" id="GO:0015188">
    <property type="term" value="F:L-isoleucine transmembrane transporter activity"/>
    <property type="evidence" value="ECO:0007669"/>
    <property type="project" value="TreeGrafter"/>
</dbReference>
<organism evidence="11 12">
    <name type="scientific">Aquibium oceanicum</name>
    <dbReference type="NCBI Taxonomy" id="1670800"/>
    <lineage>
        <taxon>Bacteria</taxon>
        <taxon>Pseudomonadati</taxon>
        <taxon>Pseudomonadota</taxon>
        <taxon>Alphaproteobacteria</taxon>
        <taxon>Hyphomicrobiales</taxon>
        <taxon>Phyllobacteriaceae</taxon>
        <taxon>Aquibium</taxon>
    </lineage>
</organism>
<keyword evidence="7 10" id="KW-1133">Transmembrane helix</keyword>
<keyword evidence="8 10" id="KW-0472">Membrane</keyword>
<dbReference type="OrthoDB" id="9797267at2"/>
<feature type="transmembrane region" description="Helical" evidence="10">
    <location>
        <begin position="30"/>
        <end position="52"/>
    </location>
</feature>
<evidence type="ECO:0000256" key="6">
    <source>
        <dbReference type="ARBA" id="ARBA00022970"/>
    </source>
</evidence>
<keyword evidence="6" id="KW-0029">Amino-acid transport</keyword>
<evidence type="ECO:0000256" key="4">
    <source>
        <dbReference type="ARBA" id="ARBA00022519"/>
    </source>
</evidence>
<evidence type="ECO:0000313" key="11">
    <source>
        <dbReference type="EMBL" id="APH74482.1"/>
    </source>
</evidence>
<keyword evidence="3" id="KW-1003">Cell membrane</keyword>
<proteinExistence type="inferred from homology"/>
<dbReference type="AlphaFoldDB" id="A0A1L3SYT9"/>
<dbReference type="Proteomes" id="UP000182840">
    <property type="component" value="Chromosome"/>
</dbReference>
<keyword evidence="2" id="KW-0813">Transport</keyword>
<dbReference type="STRING" id="1670800.BSQ44_08200"/>
<dbReference type="EMBL" id="CP018171">
    <property type="protein sequence ID" value="APH74482.1"/>
    <property type="molecule type" value="Genomic_DNA"/>
</dbReference>
<dbReference type="GO" id="GO:0005304">
    <property type="term" value="F:L-valine transmembrane transporter activity"/>
    <property type="evidence" value="ECO:0007669"/>
    <property type="project" value="TreeGrafter"/>
</dbReference>
<evidence type="ECO:0000256" key="5">
    <source>
        <dbReference type="ARBA" id="ARBA00022692"/>
    </source>
</evidence>